<evidence type="ECO:0000313" key="4">
    <source>
        <dbReference type="Proteomes" id="UP000178870"/>
    </source>
</evidence>
<dbReference type="SUPFAM" id="SSF53448">
    <property type="entry name" value="Nucleotide-diphospho-sugar transferases"/>
    <property type="match status" value="1"/>
</dbReference>
<dbReference type="Gene3D" id="3.90.550.10">
    <property type="entry name" value="Spore Coat Polysaccharide Biosynthesis Protein SpsA, Chain A"/>
    <property type="match status" value="1"/>
</dbReference>
<dbReference type="AlphaFoldDB" id="A0A1F7YVD6"/>
<keyword evidence="1" id="KW-1133">Transmembrane helix</keyword>
<dbReference type="PANTHER" id="PTHR43630">
    <property type="entry name" value="POLY-BETA-1,6-N-ACETYL-D-GLUCOSAMINE SYNTHASE"/>
    <property type="match status" value="1"/>
</dbReference>
<feature type="domain" description="Glycosyltransferase 2-like" evidence="2">
    <location>
        <begin position="13"/>
        <end position="137"/>
    </location>
</feature>
<keyword evidence="1" id="KW-0472">Membrane</keyword>
<dbReference type="Proteomes" id="UP000178870">
    <property type="component" value="Unassembled WGS sequence"/>
</dbReference>
<sequence>MKISVVIAVSAYEIDKLRECLLSVKSFANEIIIFSLGMEDRRVGEKLKGVSAKVVRTEKPKYIEVLRNKMAESAAGPWILMLDPDERLTKTLKEKLKEISREDKFSVVNIPRKNIFFGHWIAHTSWWPDKQLRFFKKGSLVWSQTIHKYPEVHGKVLDLPAIKENALEHYGFDNLIEFIDRHNRYSSVEAENLNKDGVKYGFLAMTWQILREFVRRYTKHQGYLDGFWGFALSYLMAFYKLTVWVKLWQIQQKYENRHGL</sequence>
<keyword evidence="1" id="KW-0812">Transmembrane</keyword>
<dbReference type="InterPro" id="IPR001173">
    <property type="entry name" value="Glyco_trans_2-like"/>
</dbReference>
<evidence type="ECO:0000259" key="2">
    <source>
        <dbReference type="Pfam" id="PF00535"/>
    </source>
</evidence>
<comment type="caution">
    <text evidence="3">The sequence shown here is derived from an EMBL/GenBank/DDBJ whole genome shotgun (WGS) entry which is preliminary data.</text>
</comment>
<name>A0A1F7YVD6_9BACT</name>
<feature type="transmembrane region" description="Helical" evidence="1">
    <location>
        <begin position="227"/>
        <end position="248"/>
    </location>
</feature>
<proteinExistence type="predicted"/>
<dbReference type="InterPro" id="IPR029044">
    <property type="entry name" value="Nucleotide-diphossugar_trans"/>
</dbReference>
<protein>
    <recommendedName>
        <fullName evidence="2">Glycosyltransferase 2-like domain-containing protein</fullName>
    </recommendedName>
</protein>
<organism evidence="3 4">
    <name type="scientific">Candidatus Woesebacteria bacterium RIFCSPHIGHO2_01_FULL_44_21</name>
    <dbReference type="NCBI Taxonomy" id="1802503"/>
    <lineage>
        <taxon>Bacteria</taxon>
        <taxon>Candidatus Woeseibacteriota</taxon>
    </lineage>
</organism>
<dbReference type="Pfam" id="PF00535">
    <property type="entry name" value="Glycos_transf_2"/>
    <property type="match status" value="1"/>
</dbReference>
<evidence type="ECO:0000313" key="3">
    <source>
        <dbReference type="EMBL" id="OGM31292.1"/>
    </source>
</evidence>
<dbReference type="EMBL" id="MGGP01000028">
    <property type="protein sequence ID" value="OGM31292.1"/>
    <property type="molecule type" value="Genomic_DNA"/>
</dbReference>
<dbReference type="PANTHER" id="PTHR43630:SF2">
    <property type="entry name" value="GLYCOSYLTRANSFERASE"/>
    <property type="match status" value="1"/>
</dbReference>
<accession>A0A1F7YVD6</accession>
<reference evidence="3 4" key="1">
    <citation type="journal article" date="2016" name="Nat. Commun.">
        <title>Thousands of microbial genomes shed light on interconnected biogeochemical processes in an aquifer system.</title>
        <authorList>
            <person name="Anantharaman K."/>
            <person name="Brown C.T."/>
            <person name="Hug L.A."/>
            <person name="Sharon I."/>
            <person name="Castelle C.J."/>
            <person name="Probst A.J."/>
            <person name="Thomas B.C."/>
            <person name="Singh A."/>
            <person name="Wilkins M.J."/>
            <person name="Karaoz U."/>
            <person name="Brodie E.L."/>
            <person name="Williams K.H."/>
            <person name="Hubbard S.S."/>
            <person name="Banfield J.F."/>
        </authorList>
    </citation>
    <scope>NUCLEOTIDE SEQUENCE [LARGE SCALE GENOMIC DNA]</scope>
</reference>
<dbReference type="CDD" id="cd02511">
    <property type="entry name" value="Beta4Glucosyltransferase"/>
    <property type="match status" value="1"/>
</dbReference>
<evidence type="ECO:0000256" key="1">
    <source>
        <dbReference type="SAM" id="Phobius"/>
    </source>
</evidence>
<gene>
    <name evidence="3" type="ORF">A2803_03815</name>
</gene>